<dbReference type="AlphaFoldDB" id="A0AA38WN13"/>
<dbReference type="SUPFAM" id="SSF56112">
    <property type="entry name" value="Protein kinase-like (PK-like)"/>
    <property type="match status" value="1"/>
</dbReference>
<reference evidence="7" key="1">
    <citation type="submission" date="2023-03" db="EMBL/GenBank/DDBJ databases">
        <title>Chromosome-scale reference genome and RAD-based genetic map of yellow starthistle (Centaurea solstitialis) reveal putative structural variation and QTLs associated with invader traits.</title>
        <authorList>
            <person name="Reatini B."/>
            <person name="Cang F.A."/>
            <person name="Jiang Q."/>
            <person name="Mckibben M.T.W."/>
            <person name="Barker M.S."/>
            <person name="Rieseberg L.H."/>
            <person name="Dlugosch K.M."/>
        </authorList>
    </citation>
    <scope>NUCLEOTIDE SEQUENCE</scope>
    <source>
        <strain evidence="7">CAN-66</strain>
        <tissue evidence="7">Leaf</tissue>
    </source>
</reference>
<dbReference type="PROSITE" id="PS50011">
    <property type="entry name" value="PROTEIN_KINASE_DOM"/>
    <property type="match status" value="1"/>
</dbReference>
<evidence type="ECO:0000256" key="4">
    <source>
        <dbReference type="ARBA" id="ARBA00022777"/>
    </source>
</evidence>
<dbReference type="PANTHER" id="PTHR27002:SF932">
    <property type="entry name" value="RECEPTOR-LIKE SERINE_THREONINE-PROTEIN KINASE"/>
    <property type="match status" value="1"/>
</dbReference>
<dbReference type="EMBL" id="JARYMX010000004">
    <property type="protein sequence ID" value="KAJ9554421.1"/>
    <property type="molecule type" value="Genomic_DNA"/>
</dbReference>
<evidence type="ECO:0000313" key="7">
    <source>
        <dbReference type="EMBL" id="KAJ9554421.1"/>
    </source>
</evidence>
<evidence type="ECO:0000259" key="6">
    <source>
        <dbReference type="PROSITE" id="PS50011"/>
    </source>
</evidence>
<dbReference type="PANTHER" id="PTHR27002">
    <property type="entry name" value="RECEPTOR-LIKE SERINE/THREONINE-PROTEIN KINASE SD1-8"/>
    <property type="match status" value="1"/>
</dbReference>
<keyword evidence="1" id="KW-0723">Serine/threonine-protein kinase</keyword>
<dbReference type="Gene3D" id="1.10.510.10">
    <property type="entry name" value="Transferase(Phosphotransferase) domain 1"/>
    <property type="match status" value="1"/>
</dbReference>
<accession>A0AA38WN13</accession>
<proteinExistence type="predicted"/>
<gene>
    <name evidence="7" type="ORF">OSB04_018466</name>
</gene>
<name>A0AA38WN13_9ASTR</name>
<dbReference type="InterPro" id="IPR011009">
    <property type="entry name" value="Kinase-like_dom_sf"/>
</dbReference>
<dbReference type="GO" id="GO:0005886">
    <property type="term" value="C:plasma membrane"/>
    <property type="evidence" value="ECO:0007669"/>
    <property type="project" value="TreeGrafter"/>
</dbReference>
<evidence type="ECO:0000256" key="1">
    <source>
        <dbReference type="ARBA" id="ARBA00022527"/>
    </source>
</evidence>
<feature type="domain" description="Protein kinase" evidence="6">
    <location>
        <begin position="1"/>
        <end position="181"/>
    </location>
</feature>
<keyword evidence="4" id="KW-0418">Kinase</keyword>
<dbReference type="GO" id="GO:0005524">
    <property type="term" value="F:ATP binding"/>
    <property type="evidence" value="ECO:0007669"/>
    <property type="project" value="UniProtKB-KW"/>
</dbReference>
<dbReference type="InterPro" id="IPR001245">
    <property type="entry name" value="Ser-Thr/Tyr_kinase_cat_dom"/>
</dbReference>
<protein>
    <recommendedName>
        <fullName evidence="6">Protein kinase domain-containing protein</fullName>
    </recommendedName>
</protein>
<dbReference type="FunFam" id="1.10.510.10:FF:001722">
    <property type="entry name" value="G-type lectin S-receptor-like serine/threonine-protein kinase B120"/>
    <property type="match status" value="1"/>
</dbReference>
<sequence>MNVLTVEAKWSSLVTFRVGRVVRNLSDMPNKSLDQFIFDFGLARMFKGHESEAKTKRVVGTLGYISPEYAVNGLFSVKSDIFSFGVLVLEIVSGNKNTTFVHENHQDNLLGHAWRLYKEGKSLDLIDASLGNSWSMSEVLRSIHVGLLCVQQRAEDRPNTRSVVRMLGGEGTLPSPKQPGFFIQGSERDSMTNIPLRTSINGVTLSEINIGR</sequence>
<evidence type="ECO:0000256" key="3">
    <source>
        <dbReference type="ARBA" id="ARBA00022741"/>
    </source>
</evidence>
<dbReference type="Proteomes" id="UP001172457">
    <property type="component" value="Chromosome 4"/>
</dbReference>
<keyword evidence="3" id="KW-0547">Nucleotide-binding</keyword>
<evidence type="ECO:0000256" key="5">
    <source>
        <dbReference type="ARBA" id="ARBA00022840"/>
    </source>
</evidence>
<evidence type="ECO:0000256" key="2">
    <source>
        <dbReference type="ARBA" id="ARBA00022679"/>
    </source>
</evidence>
<organism evidence="7 8">
    <name type="scientific">Centaurea solstitialis</name>
    <name type="common">yellow star-thistle</name>
    <dbReference type="NCBI Taxonomy" id="347529"/>
    <lineage>
        <taxon>Eukaryota</taxon>
        <taxon>Viridiplantae</taxon>
        <taxon>Streptophyta</taxon>
        <taxon>Embryophyta</taxon>
        <taxon>Tracheophyta</taxon>
        <taxon>Spermatophyta</taxon>
        <taxon>Magnoliopsida</taxon>
        <taxon>eudicotyledons</taxon>
        <taxon>Gunneridae</taxon>
        <taxon>Pentapetalae</taxon>
        <taxon>asterids</taxon>
        <taxon>campanulids</taxon>
        <taxon>Asterales</taxon>
        <taxon>Asteraceae</taxon>
        <taxon>Carduoideae</taxon>
        <taxon>Cardueae</taxon>
        <taxon>Centaureinae</taxon>
        <taxon>Centaurea</taxon>
    </lineage>
</organism>
<keyword evidence="2" id="KW-0808">Transferase</keyword>
<evidence type="ECO:0000313" key="8">
    <source>
        <dbReference type="Proteomes" id="UP001172457"/>
    </source>
</evidence>
<keyword evidence="8" id="KW-1185">Reference proteome</keyword>
<dbReference type="GO" id="GO:0004674">
    <property type="term" value="F:protein serine/threonine kinase activity"/>
    <property type="evidence" value="ECO:0007669"/>
    <property type="project" value="UniProtKB-KW"/>
</dbReference>
<keyword evidence="5" id="KW-0067">ATP-binding</keyword>
<comment type="caution">
    <text evidence="7">The sequence shown here is derived from an EMBL/GenBank/DDBJ whole genome shotgun (WGS) entry which is preliminary data.</text>
</comment>
<dbReference type="InterPro" id="IPR000719">
    <property type="entry name" value="Prot_kinase_dom"/>
</dbReference>
<dbReference type="Pfam" id="PF07714">
    <property type="entry name" value="PK_Tyr_Ser-Thr"/>
    <property type="match status" value="1"/>
</dbReference>